<reference evidence="11" key="1">
    <citation type="submission" date="2016-06" db="UniProtKB">
        <authorList>
            <consortium name="WormBaseParasite"/>
        </authorList>
    </citation>
    <scope>IDENTIFICATION</scope>
</reference>
<dbReference type="EC" id="2.3.1.225" evidence="7"/>
<evidence type="ECO:0000259" key="8">
    <source>
        <dbReference type="Pfam" id="PF01529"/>
    </source>
</evidence>
<dbReference type="Proteomes" id="UP000272942">
    <property type="component" value="Unassembled WGS sequence"/>
</dbReference>
<dbReference type="GO" id="GO:0016020">
    <property type="term" value="C:membrane"/>
    <property type="evidence" value="ECO:0007669"/>
    <property type="project" value="UniProtKB-SubCell"/>
</dbReference>
<keyword evidence="2 7" id="KW-0808">Transferase</keyword>
<comment type="catalytic activity">
    <reaction evidence="7">
        <text>L-cysteinyl-[protein] + hexadecanoyl-CoA = S-hexadecanoyl-L-cysteinyl-[protein] + CoA</text>
        <dbReference type="Rhea" id="RHEA:36683"/>
        <dbReference type="Rhea" id="RHEA-COMP:10131"/>
        <dbReference type="Rhea" id="RHEA-COMP:11032"/>
        <dbReference type="ChEBI" id="CHEBI:29950"/>
        <dbReference type="ChEBI" id="CHEBI:57287"/>
        <dbReference type="ChEBI" id="CHEBI:57379"/>
        <dbReference type="ChEBI" id="CHEBI:74151"/>
        <dbReference type="EC" id="2.3.1.225"/>
    </reaction>
</comment>
<comment type="domain">
    <text evidence="7">The DHHC domain is required for palmitoyltransferase activity.</text>
</comment>
<dbReference type="Pfam" id="PF01529">
    <property type="entry name" value="DHHC"/>
    <property type="match status" value="1"/>
</dbReference>
<evidence type="ECO:0000256" key="3">
    <source>
        <dbReference type="ARBA" id="ARBA00022692"/>
    </source>
</evidence>
<comment type="similarity">
    <text evidence="7">Belongs to the DHHC palmitoyltransferase family.</text>
</comment>
<evidence type="ECO:0000256" key="7">
    <source>
        <dbReference type="RuleBase" id="RU079119"/>
    </source>
</evidence>
<feature type="domain" description="Palmitoyltransferase DHHC" evidence="8">
    <location>
        <begin position="107"/>
        <end position="156"/>
    </location>
</feature>
<feature type="transmembrane region" description="Helical" evidence="7">
    <location>
        <begin position="40"/>
        <end position="63"/>
    </location>
</feature>
<feature type="transmembrane region" description="Helical" evidence="7">
    <location>
        <begin position="14"/>
        <end position="33"/>
    </location>
</feature>
<organism evidence="11">
    <name type="scientific">Echinostoma caproni</name>
    <dbReference type="NCBI Taxonomy" id="27848"/>
    <lineage>
        <taxon>Eukaryota</taxon>
        <taxon>Metazoa</taxon>
        <taxon>Spiralia</taxon>
        <taxon>Lophotrochozoa</taxon>
        <taxon>Platyhelminthes</taxon>
        <taxon>Trematoda</taxon>
        <taxon>Digenea</taxon>
        <taxon>Plagiorchiida</taxon>
        <taxon>Echinostomata</taxon>
        <taxon>Echinostomatoidea</taxon>
        <taxon>Echinostomatidae</taxon>
        <taxon>Echinostoma</taxon>
    </lineage>
</organism>
<dbReference type="InterPro" id="IPR039859">
    <property type="entry name" value="PFA4/ZDH16/20/ERF2-like"/>
</dbReference>
<evidence type="ECO:0000313" key="10">
    <source>
        <dbReference type="Proteomes" id="UP000272942"/>
    </source>
</evidence>
<dbReference type="GO" id="GO:0005783">
    <property type="term" value="C:endoplasmic reticulum"/>
    <property type="evidence" value="ECO:0007669"/>
    <property type="project" value="TreeGrafter"/>
</dbReference>
<dbReference type="PANTHER" id="PTHR22883:SF488">
    <property type="entry name" value="PALMITOYLTRANSFERASE"/>
    <property type="match status" value="1"/>
</dbReference>
<reference evidence="9 10" key="2">
    <citation type="submission" date="2018-11" db="EMBL/GenBank/DDBJ databases">
        <authorList>
            <consortium name="Pathogen Informatics"/>
        </authorList>
    </citation>
    <scope>NUCLEOTIDE SEQUENCE [LARGE SCALE GENOMIC DNA]</scope>
    <source>
        <strain evidence="9 10">Egypt</strain>
    </source>
</reference>
<dbReference type="GO" id="GO:0006612">
    <property type="term" value="P:protein targeting to membrane"/>
    <property type="evidence" value="ECO:0007669"/>
    <property type="project" value="TreeGrafter"/>
</dbReference>
<gene>
    <name evidence="9" type="ORF">ECPE_LOCUS12717</name>
</gene>
<dbReference type="GO" id="GO:0005794">
    <property type="term" value="C:Golgi apparatus"/>
    <property type="evidence" value="ECO:0007669"/>
    <property type="project" value="TreeGrafter"/>
</dbReference>
<keyword evidence="3 7" id="KW-0812">Transmembrane</keyword>
<evidence type="ECO:0000256" key="5">
    <source>
        <dbReference type="ARBA" id="ARBA00023136"/>
    </source>
</evidence>
<name>A0A183B0I2_9TREM</name>
<proteinExistence type="inferred from homology"/>
<protein>
    <recommendedName>
        <fullName evidence="7">Palmitoyltransferase</fullName>
        <ecNumber evidence="7">2.3.1.225</ecNumber>
    </recommendedName>
</protein>
<evidence type="ECO:0000313" key="9">
    <source>
        <dbReference type="EMBL" id="VDP89989.1"/>
    </source>
</evidence>
<keyword evidence="4 7" id="KW-1133">Transmembrane helix</keyword>
<dbReference type="PROSITE" id="PS50216">
    <property type="entry name" value="DHHC"/>
    <property type="match status" value="1"/>
</dbReference>
<evidence type="ECO:0000256" key="1">
    <source>
        <dbReference type="ARBA" id="ARBA00004141"/>
    </source>
</evidence>
<comment type="subcellular location">
    <subcellularLocation>
        <location evidence="1">Membrane</location>
        <topology evidence="1">Multi-pass membrane protein</topology>
    </subcellularLocation>
</comment>
<evidence type="ECO:0000256" key="2">
    <source>
        <dbReference type="ARBA" id="ARBA00022679"/>
    </source>
</evidence>
<dbReference type="OrthoDB" id="4096362at2759"/>
<evidence type="ECO:0000313" key="11">
    <source>
        <dbReference type="WBParaSite" id="ECPE_0001275301-mRNA-1"/>
    </source>
</evidence>
<dbReference type="WBParaSite" id="ECPE_0001275301-mRNA-1">
    <property type="protein sequence ID" value="ECPE_0001275301-mRNA-1"/>
    <property type="gene ID" value="ECPE_0001275301"/>
</dbReference>
<dbReference type="AlphaFoldDB" id="A0A183B0I2"/>
<feature type="transmembrane region" description="Helical" evidence="7">
    <location>
        <begin position="131"/>
        <end position="155"/>
    </location>
</feature>
<dbReference type="InterPro" id="IPR001594">
    <property type="entry name" value="Palmitoyltrfase_DHHC"/>
</dbReference>
<evidence type="ECO:0000256" key="6">
    <source>
        <dbReference type="ARBA" id="ARBA00023315"/>
    </source>
</evidence>
<dbReference type="EMBL" id="UZAN01053465">
    <property type="protein sequence ID" value="VDP89989.1"/>
    <property type="molecule type" value="Genomic_DNA"/>
</dbReference>
<keyword evidence="5 7" id="KW-0472">Membrane</keyword>
<evidence type="ECO:0000256" key="4">
    <source>
        <dbReference type="ARBA" id="ARBA00022989"/>
    </source>
</evidence>
<accession>A0A183B0I2</accession>
<keyword evidence="10" id="KW-1185">Reference proteome</keyword>
<dbReference type="GO" id="GO:0019706">
    <property type="term" value="F:protein-cysteine S-palmitoyltransferase activity"/>
    <property type="evidence" value="ECO:0007669"/>
    <property type="project" value="UniProtKB-EC"/>
</dbReference>
<keyword evidence="6 7" id="KW-0012">Acyltransferase</keyword>
<dbReference type="PANTHER" id="PTHR22883">
    <property type="entry name" value="ZINC FINGER DHHC DOMAIN CONTAINING PROTEIN"/>
    <property type="match status" value="1"/>
</dbReference>
<sequence>MSCQAFSRNIGPALIAWFLLIALTSMYLFFICWEFSHQTSYSLIIAHSFLITYVVCTFGRATFMDPGYLPVGNASMVCYLRDLPTPQMLPLFYLQTLYRCKCSFLSRLILQTFDHHCPWLNNCIGKRNYRYFLAFLLSLTAHMLITFGISVTFVLMRTDRLSSYPVIIAYPLLV</sequence>